<evidence type="ECO:0000313" key="3">
    <source>
        <dbReference type="Proteomes" id="UP000663760"/>
    </source>
</evidence>
<gene>
    <name evidence="1" type="ORF">SI7747_13016001</name>
    <name evidence="2" type="ORF">SI8410_13017242</name>
</gene>
<organism evidence="1">
    <name type="scientific">Spirodela intermedia</name>
    <name type="common">Intermediate duckweed</name>
    <dbReference type="NCBI Taxonomy" id="51605"/>
    <lineage>
        <taxon>Eukaryota</taxon>
        <taxon>Viridiplantae</taxon>
        <taxon>Streptophyta</taxon>
        <taxon>Embryophyta</taxon>
        <taxon>Tracheophyta</taxon>
        <taxon>Spermatophyta</taxon>
        <taxon>Magnoliopsida</taxon>
        <taxon>Liliopsida</taxon>
        <taxon>Araceae</taxon>
        <taxon>Lemnoideae</taxon>
        <taxon>Spirodela</taxon>
    </lineage>
</organism>
<keyword evidence="3" id="KW-1185">Reference proteome</keyword>
<proteinExistence type="predicted"/>
<evidence type="ECO:0000313" key="1">
    <source>
        <dbReference type="EMBL" id="CAA2630355.1"/>
    </source>
</evidence>
<sequence>MIKSASYIDAQKLVTTIEYTSLRKCILCTQSWHD</sequence>
<protein>
    <submittedName>
        <fullName evidence="1">Uncharacterized protein</fullName>
    </submittedName>
</protein>
<dbReference type="AlphaFoldDB" id="A0A7I8JHI2"/>
<dbReference type="EMBL" id="LR743600">
    <property type="protein sequence ID" value="CAA2630355.1"/>
    <property type="molecule type" value="Genomic_DNA"/>
</dbReference>
<dbReference type="EMBL" id="LR746276">
    <property type="protein sequence ID" value="CAA7406564.1"/>
    <property type="molecule type" value="Genomic_DNA"/>
</dbReference>
<reference evidence="1" key="1">
    <citation type="submission" date="2019-12" db="EMBL/GenBank/DDBJ databases">
        <authorList>
            <person name="Scholz U."/>
            <person name="Mascher M."/>
            <person name="Fiebig A."/>
        </authorList>
    </citation>
    <scope>NUCLEOTIDE SEQUENCE</scope>
</reference>
<accession>A0A7I8JHI2</accession>
<name>A0A7I8JHI2_SPIIN</name>
<evidence type="ECO:0000313" key="2">
    <source>
        <dbReference type="EMBL" id="CAA7406564.1"/>
    </source>
</evidence>
<dbReference type="Proteomes" id="UP000663760">
    <property type="component" value="Chromosome 13"/>
</dbReference>